<evidence type="ECO:0000259" key="5">
    <source>
        <dbReference type="PROSITE" id="PS51352"/>
    </source>
</evidence>
<evidence type="ECO:0000313" key="6">
    <source>
        <dbReference type="EMBL" id="SDS99704.1"/>
    </source>
</evidence>
<dbReference type="InterPro" id="IPR036249">
    <property type="entry name" value="Thioredoxin-like_sf"/>
</dbReference>
<dbReference type="Pfam" id="PF08534">
    <property type="entry name" value="Redoxin"/>
    <property type="match status" value="1"/>
</dbReference>
<dbReference type="STRING" id="1249933.SAMN04489797_2969"/>
<gene>
    <name evidence="6" type="ORF">SAMN04489797_2969</name>
</gene>
<comment type="subcellular location">
    <subcellularLocation>
        <location evidence="1">Cell envelope</location>
    </subcellularLocation>
</comment>
<dbReference type="AlphaFoldDB" id="A0A1H1WRJ1"/>
<accession>A0A1H1WRJ1</accession>
<keyword evidence="2" id="KW-0201">Cytochrome c-type biogenesis</keyword>
<organism evidence="6 7">
    <name type="scientific">Winogradskyella sediminis</name>
    <dbReference type="NCBI Taxonomy" id="1382466"/>
    <lineage>
        <taxon>Bacteria</taxon>
        <taxon>Pseudomonadati</taxon>
        <taxon>Bacteroidota</taxon>
        <taxon>Flavobacteriia</taxon>
        <taxon>Flavobacteriales</taxon>
        <taxon>Flavobacteriaceae</taxon>
        <taxon>Winogradskyella</taxon>
    </lineage>
</organism>
<dbReference type="GO" id="GO:0016491">
    <property type="term" value="F:oxidoreductase activity"/>
    <property type="evidence" value="ECO:0007669"/>
    <property type="project" value="InterPro"/>
</dbReference>
<dbReference type="GO" id="GO:0030313">
    <property type="term" value="C:cell envelope"/>
    <property type="evidence" value="ECO:0007669"/>
    <property type="project" value="UniProtKB-SubCell"/>
</dbReference>
<dbReference type="GO" id="GO:0016853">
    <property type="term" value="F:isomerase activity"/>
    <property type="evidence" value="ECO:0007669"/>
    <property type="project" value="UniProtKB-KW"/>
</dbReference>
<feature type="domain" description="Thioredoxin" evidence="5">
    <location>
        <begin position="306"/>
        <end position="450"/>
    </location>
</feature>
<dbReference type="Gene3D" id="3.40.30.10">
    <property type="entry name" value="Glutaredoxin"/>
    <property type="match status" value="1"/>
</dbReference>
<dbReference type="SUPFAM" id="SSF52833">
    <property type="entry name" value="Thioredoxin-like"/>
    <property type="match status" value="1"/>
</dbReference>
<evidence type="ECO:0000256" key="1">
    <source>
        <dbReference type="ARBA" id="ARBA00004196"/>
    </source>
</evidence>
<dbReference type="RefSeq" id="WP_092447421.1">
    <property type="nucleotide sequence ID" value="NZ_LT629774.1"/>
</dbReference>
<dbReference type="PROSITE" id="PS51352">
    <property type="entry name" value="THIOREDOXIN_2"/>
    <property type="match status" value="1"/>
</dbReference>
<dbReference type="PANTHER" id="PTHR42852:SF6">
    <property type="entry name" value="THIOL:DISULFIDE INTERCHANGE PROTEIN DSBE"/>
    <property type="match status" value="1"/>
</dbReference>
<reference evidence="6 7" key="1">
    <citation type="submission" date="2016-10" db="EMBL/GenBank/DDBJ databases">
        <authorList>
            <person name="Varghese N."/>
            <person name="Submissions S."/>
        </authorList>
    </citation>
    <scope>NUCLEOTIDE SEQUENCE [LARGE SCALE GENOMIC DNA]</scope>
    <source>
        <strain evidence="6 7">RHA_55</strain>
    </source>
</reference>
<dbReference type="InterPro" id="IPR050553">
    <property type="entry name" value="Thioredoxin_ResA/DsbE_sf"/>
</dbReference>
<dbReference type="GO" id="GO:0017004">
    <property type="term" value="P:cytochrome complex assembly"/>
    <property type="evidence" value="ECO:0007669"/>
    <property type="project" value="UniProtKB-KW"/>
</dbReference>
<dbReference type="Proteomes" id="UP000198963">
    <property type="component" value="Chromosome I"/>
</dbReference>
<keyword evidence="6" id="KW-0413">Isomerase</keyword>
<dbReference type="PANTHER" id="PTHR42852">
    <property type="entry name" value="THIOL:DISULFIDE INTERCHANGE PROTEIN DSBE"/>
    <property type="match status" value="1"/>
</dbReference>
<keyword evidence="4" id="KW-0676">Redox-active center</keyword>
<name>A0A1H1WRJ1_9FLAO</name>
<evidence type="ECO:0000256" key="3">
    <source>
        <dbReference type="ARBA" id="ARBA00023157"/>
    </source>
</evidence>
<evidence type="ECO:0000256" key="4">
    <source>
        <dbReference type="ARBA" id="ARBA00023284"/>
    </source>
</evidence>
<evidence type="ECO:0000256" key="2">
    <source>
        <dbReference type="ARBA" id="ARBA00022748"/>
    </source>
</evidence>
<protein>
    <submittedName>
        <fullName evidence="6">Thiol-disulfide isomerase or thioredoxin</fullName>
    </submittedName>
</protein>
<dbReference type="InterPro" id="IPR013740">
    <property type="entry name" value="Redoxin"/>
</dbReference>
<dbReference type="CDD" id="cd02966">
    <property type="entry name" value="TlpA_like_family"/>
    <property type="match status" value="1"/>
</dbReference>
<keyword evidence="3" id="KW-1015">Disulfide bond</keyword>
<proteinExistence type="predicted"/>
<sequence>MKKILAILIIVFCFSCKENTKENYTLFSGKIENPKDVKVSILKGRKKVKEIPLQKDGSFADTLRIESGFYNLSHGGETSEMYLTAQDNVNVTLDTEMFDETITYTGLGSQNNNYLAAKYMANENANINVAELYTMEESEFLSAINDIKTTKLELLNNQKDLNTEFARIEAQNIEYDYLSFIQNYASGHKYYTKNPEFKPTPEFLKPLENLDYSNQHDYTTISNYKSLVQNYYTRKINKIDSISDIFEWINKTAFPELKEDLANTLQYRIVPNNEDNKAYYEGIMSISSDKAFKDKLTKNYNNIQKLSKGQPSPKFENYENHNGGSTSLDDLKGQYVYIDVWATWCGPCIAEIPSLKKLETQYHDKNIAFVSISADVESAYDKWVDMVKEKELSGIQLIADNNFKSQFIVDYAINTIPRFLLIDPDGKIINADAPRPSDPKLIELFNELNI</sequence>
<keyword evidence="7" id="KW-1185">Reference proteome</keyword>
<evidence type="ECO:0000313" key="7">
    <source>
        <dbReference type="Proteomes" id="UP000198963"/>
    </source>
</evidence>
<dbReference type="EMBL" id="LT629774">
    <property type="protein sequence ID" value="SDS99704.1"/>
    <property type="molecule type" value="Genomic_DNA"/>
</dbReference>
<dbReference type="InterPro" id="IPR013766">
    <property type="entry name" value="Thioredoxin_domain"/>
</dbReference>